<gene>
    <name evidence="2" type="ORF">DCO56_25635</name>
</gene>
<keyword evidence="1" id="KW-0472">Membrane</keyword>
<feature type="transmembrane region" description="Helical" evidence="1">
    <location>
        <begin position="18"/>
        <end position="39"/>
    </location>
</feature>
<feature type="transmembrane region" description="Helical" evidence="1">
    <location>
        <begin position="46"/>
        <end position="67"/>
    </location>
</feature>
<evidence type="ECO:0000313" key="2">
    <source>
        <dbReference type="EMBL" id="PUV21722.1"/>
    </source>
</evidence>
<accession>A0A363NLR2</accession>
<sequence>MIYGIVNSVGVASTIITIWNWFMLLSLAIATLQTLAFTYKNGGIRYVFLSILVIICLIITFIGMFLIPPGAILS</sequence>
<proteinExistence type="predicted"/>
<reference evidence="2 3" key="1">
    <citation type="submission" date="2018-04" db="EMBL/GenBank/DDBJ databases">
        <title>Sphingobacterium sp. M46 Genome.</title>
        <authorList>
            <person name="Cheng J."/>
            <person name="Li Y."/>
        </authorList>
    </citation>
    <scope>NUCLEOTIDE SEQUENCE [LARGE SCALE GENOMIC DNA]</scope>
    <source>
        <strain evidence="2 3">M46</strain>
    </source>
</reference>
<dbReference type="EMBL" id="QCXX01000009">
    <property type="protein sequence ID" value="PUV21722.1"/>
    <property type="molecule type" value="Genomic_DNA"/>
</dbReference>
<keyword evidence="1" id="KW-0812">Transmembrane</keyword>
<protein>
    <submittedName>
        <fullName evidence="2">Uncharacterized protein</fullName>
    </submittedName>
</protein>
<organism evidence="2 3">
    <name type="scientific">Sphingobacterium athyrii</name>
    <dbReference type="NCBI Taxonomy" id="2152717"/>
    <lineage>
        <taxon>Bacteria</taxon>
        <taxon>Pseudomonadati</taxon>
        <taxon>Bacteroidota</taxon>
        <taxon>Sphingobacteriia</taxon>
        <taxon>Sphingobacteriales</taxon>
        <taxon>Sphingobacteriaceae</taxon>
        <taxon>Sphingobacterium</taxon>
    </lineage>
</organism>
<keyword evidence="1" id="KW-1133">Transmembrane helix</keyword>
<dbReference type="Proteomes" id="UP000250831">
    <property type="component" value="Unassembled WGS sequence"/>
</dbReference>
<name>A0A363NLR2_9SPHI</name>
<comment type="caution">
    <text evidence="2">The sequence shown here is derived from an EMBL/GenBank/DDBJ whole genome shotgun (WGS) entry which is preliminary data.</text>
</comment>
<dbReference type="AlphaFoldDB" id="A0A363NLR2"/>
<evidence type="ECO:0000313" key="3">
    <source>
        <dbReference type="Proteomes" id="UP000250831"/>
    </source>
</evidence>
<evidence type="ECO:0000256" key="1">
    <source>
        <dbReference type="SAM" id="Phobius"/>
    </source>
</evidence>
<keyword evidence="3" id="KW-1185">Reference proteome</keyword>